<protein>
    <recommendedName>
        <fullName evidence="3">HECT domain-containing protein</fullName>
    </recommendedName>
</protein>
<evidence type="ECO:0000313" key="1">
    <source>
        <dbReference type="EMBL" id="KAL3664559.1"/>
    </source>
</evidence>
<comment type="caution">
    <text evidence="1">The sequence shown here is derived from an EMBL/GenBank/DDBJ whole genome shotgun (WGS) entry which is preliminary data.</text>
</comment>
<evidence type="ECO:0008006" key="3">
    <source>
        <dbReference type="Google" id="ProtNLM"/>
    </source>
</evidence>
<evidence type="ECO:0000313" key="2">
    <source>
        <dbReference type="Proteomes" id="UP001632037"/>
    </source>
</evidence>
<keyword evidence="2" id="KW-1185">Reference proteome</keyword>
<reference evidence="1 2" key="1">
    <citation type="submission" date="2024-09" db="EMBL/GenBank/DDBJ databases">
        <title>Genome sequencing and assembly of Phytophthora oleae, isolate VK10A, causative agent of rot of olive drupes.</title>
        <authorList>
            <person name="Conti Taguali S."/>
            <person name="Riolo M."/>
            <person name="La Spada F."/>
            <person name="Cacciola S.O."/>
            <person name="Dionisio G."/>
        </authorList>
    </citation>
    <scope>NUCLEOTIDE SEQUENCE [LARGE SCALE GENOMIC DNA]</scope>
    <source>
        <strain evidence="1 2">VK10A</strain>
    </source>
</reference>
<proteinExistence type="predicted"/>
<dbReference type="EMBL" id="JBIMZQ010000023">
    <property type="protein sequence ID" value="KAL3664559.1"/>
    <property type="molecule type" value="Genomic_DNA"/>
</dbReference>
<accession>A0ABD3FE20</accession>
<dbReference type="Proteomes" id="UP001632037">
    <property type="component" value="Unassembled WGS sequence"/>
</dbReference>
<organism evidence="1 2">
    <name type="scientific">Phytophthora oleae</name>
    <dbReference type="NCBI Taxonomy" id="2107226"/>
    <lineage>
        <taxon>Eukaryota</taxon>
        <taxon>Sar</taxon>
        <taxon>Stramenopiles</taxon>
        <taxon>Oomycota</taxon>
        <taxon>Peronosporomycetes</taxon>
        <taxon>Peronosporales</taxon>
        <taxon>Peronosporaceae</taxon>
        <taxon>Phytophthora</taxon>
    </lineage>
</organism>
<gene>
    <name evidence="1" type="ORF">V7S43_010312</name>
</gene>
<dbReference type="AlphaFoldDB" id="A0ABD3FE20"/>
<name>A0ABD3FE20_9STRA</name>
<sequence>MEQFFKIVFKGVNGDGISAIPPKLYQTCFHLKMTDIRTKIRKSDRGNTTE</sequence>